<gene>
    <name evidence="4" type="ORF">DesyoDRAFT_3516</name>
</gene>
<dbReference type="InterPro" id="IPR050902">
    <property type="entry name" value="ABC_Transporter_SBP"/>
</dbReference>
<feature type="chain" id="PRO_5039514213" evidence="2">
    <location>
        <begin position="23"/>
        <end position="376"/>
    </location>
</feature>
<dbReference type="EMBL" id="CM001441">
    <property type="protein sequence ID" value="EHQ90523.1"/>
    <property type="molecule type" value="Genomic_DNA"/>
</dbReference>
<dbReference type="PROSITE" id="PS50983">
    <property type="entry name" value="FE_B12_PBP"/>
    <property type="match status" value="1"/>
</dbReference>
<proteinExistence type="inferred from homology"/>
<dbReference type="Pfam" id="PF01497">
    <property type="entry name" value="Peripla_BP_2"/>
    <property type="match status" value="1"/>
</dbReference>
<dbReference type="Gene3D" id="3.40.50.1980">
    <property type="entry name" value="Nitrogenase molybdenum iron protein domain"/>
    <property type="match status" value="2"/>
</dbReference>
<keyword evidence="5" id="KW-1185">Reference proteome</keyword>
<feature type="domain" description="Fe/B12 periplasmic-binding" evidence="3">
    <location>
        <begin position="64"/>
        <end position="333"/>
    </location>
</feature>
<keyword evidence="2" id="KW-0732">Signal</keyword>
<evidence type="ECO:0000313" key="5">
    <source>
        <dbReference type="Proteomes" id="UP000005104"/>
    </source>
</evidence>
<evidence type="ECO:0000256" key="2">
    <source>
        <dbReference type="SAM" id="SignalP"/>
    </source>
</evidence>
<dbReference type="InterPro" id="IPR002491">
    <property type="entry name" value="ABC_transptr_periplasmic_BD"/>
</dbReference>
<protein>
    <submittedName>
        <fullName evidence="4">ABC-type Fe3+-hydroxamate transport system, periplasmic component</fullName>
    </submittedName>
</protein>
<dbReference type="eggNOG" id="COG0614">
    <property type="taxonomic scope" value="Bacteria"/>
</dbReference>
<dbReference type="PANTHER" id="PTHR30535">
    <property type="entry name" value="VITAMIN B12-BINDING PROTEIN"/>
    <property type="match status" value="1"/>
</dbReference>
<reference evidence="4 5" key="1">
    <citation type="submission" date="2011-11" db="EMBL/GenBank/DDBJ databases">
        <title>The Noncontiguous Finished genome of Desulfosporosinus youngiae DSM 17734.</title>
        <authorList>
            <consortium name="US DOE Joint Genome Institute (JGI-PGF)"/>
            <person name="Lucas S."/>
            <person name="Han J."/>
            <person name="Lapidus A."/>
            <person name="Cheng J.-F."/>
            <person name="Goodwin L."/>
            <person name="Pitluck S."/>
            <person name="Peters L."/>
            <person name="Ovchinnikova G."/>
            <person name="Lu M."/>
            <person name="Land M.L."/>
            <person name="Hauser L."/>
            <person name="Pester M."/>
            <person name="Spring S."/>
            <person name="Ollivier B."/>
            <person name="Rattei T."/>
            <person name="Klenk H.-P."/>
            <person name="Wagner M."/>
            <person name="Loy A."/>
            <person name="Woyke T.J."/>
        </authorList>
    </citation>
    <scope>NUCLEOTIDE SEQUENCE [LARGE SCALE GENOMIC DNA]</scope>
    <source>
        <strain evidence="4 5">DSM 17734</strain>
    </source>
</reference>
<dbReference type="SUPFAM" id="SSF53807">
    <property type="entry name" value="Helical backbone' metal receptor"/>
    <property type="match status" value="1"/>
</dbReference>
<dbReference type="RefSeq" id="WP_007784959.1">
    <property type="nucleotide sequence ID" value="NZ_CM001441.1"/>
</dbReference>
<feature type="signal peptide" evidence="2">
    <location>
        <begin position="1"/>
        <end position="22"/>
    </location>
</feature>
<dbReference type="OrthoDB" id="9787830at2"/>
<accession>H5XWL5</accession>
<organism evidence="4 5">
    <name type="scientific">Desulfosporosinus youngiae DSM 17734</name>
    <dbReference type="NCBI Taxonomy" id="768710"/>
    <lineage>
        <taxon>Bacteria</taxon>
        <taxon>Bacillati</taxon>
        <taxon>Bacillota</taxon>
        <taxon>Clostridia</taxon>
        <taxon>Eubacteriales</taxon>
        <taxon>Desulfitobacteriaceae</taxon>
        <taxon>Desulfosporosinus</taxon>
    </lineage>
</organism>
<comment type="similarity">
    <text evidence="1">Belongs to the bacterial solute-binding protein 8 family.</text>
</comment>
<dbReference type="HOGENOM" id="CLU_038034_13_2_9"/>
<dbReference type="Proteomes" id="UP000005104">
    <property type="component" value="Chromosome"/>
</dbReference>
<evidence type="ECO:0000256" key="1">
    <source>
        <dbReference type="ARBA" id="ARBA00008814"/>
    </source>
</evidence>
<name>H5XWL5_9FIRM</name>
<evidence type="ECO:0000313" key="4">
    <source>
        <dbReference type="EMBL" id="EHQ90523.1"/>
    </source>
</evidence>
<sequence length="376" mass="41587">MNKSIKVISIVLGFLMMFSVVGCNNAPQAANGTADKAAGQESQVVTKVDMAGNSVTLPAKLNKVAITSWMGSFGAVALLGRVDLVSAMADTSRYAWMRHAFPQILSIPDYGSFDKVNVEEMLKSNPDVIISPNSAAEANKKMKSLNMPVYIDGMMTPNSDDVFEGWHKELLGVADLIGETEKAEQYLKYTNDILAMVKQRVDGIPESQRKTALVVRTTMLEVFANNISCGWAVKAAGGINVAAEAGNRYFTTSAENITQWNPDFIFQTIVTTPFDEKMAAYYDEWKADKRYQNIKAIQSGDVYIMPMGVTQWNGDVEMALGVLQMAKIMYPEQFKDIDVKAEAEKFYKTFMNYDLGAEDWKIMAPNFNHAKSNGLS</sequence>
<dbReference type="STRING" id="768710.DesyoDRAFT_3516"/>
<dbReference type="PROSITE" id="PS51257">
    <property type="entry name" value="PROKAR_LIPOPROTEIN"/>
    <property type="match status" value="1"/>
</dbReference>
<dbReference type="PANTHER" id="PTHR30535:SF34">
    <property type="entry name" value="MOLYBDATE-BINDING PROTEIN MOLA"/>
    <property type="match status" value="1"/>
</dbReference>
<dbReference type="AlphaFoldDB" id="H5XWL5"/>
<evidence type="ECO:0000259" key="3">
    <source>
        <dbReference type="PROSITE" id="PS50983"/>
    </source>
</evidence>